<accession>A0A699V1T6</accession>
<gene>
    <name evidence="1" type="ORF">Tci_900012</name>
</gene>
<organism evidence="1">
    <name type="scientific">Tanacetum cinerariifolium</name>
    <name type="common">Dalmatian daisy</name>
    <name type="synonym">Chrysanthemum cinerariifolium</name>
    <dbReference type="NCBI Taxonomy" id="118510"/>
    <lineage>
        <taxon>Eukaryota</taxon>
        <taxon>Viridiplantae</taxon>
        <taxon>Streptophyta</taxon>
        <taxon>Embryophyta</taxon>
        <taxon>Tracheophyta</taxon>
        <taxon>Spermatophyta</taxon>
        <taxon>Magnoliopsida</taxon>
        <taxon>eudicotyledons</taxon>
        <taxon>Gunneridae</taxon>
        <taxon>Pentapetalae</taxon>
        <taxon>asterids</taxon>
        <taxon>campanulids</taxon>
        <taxon>Asterales</taxon>
        <taxon>Asteraceae</taxon>
        <taxon>Asteroideae</taxon>
        <taxon>Anthemideae</taxon>
        <taxon>Anthemidinae</taxon>
        <taxon>Tanacetum</taxon>
    </lineage>
</organism>
<comment type="caution">
    <text evidence="1">The sequence shown here is derived from an EMBL/GenBank/DDBJ whole genome shotgun (WGS) entry which is preliminary data.</text>
</comment>
<name>A0A699V1T6_TANCI</name>
<protein>
    <submittedName>
        <fullName evidence="1">Uncharacterized protein</fullName>
    </submittedName>
</protein>
<reference evidence="1" key="1">
    <citation type="journal article" date="2019" name="Sci. Rep.">
        <title>Draft genome of Tanacetum cinerariifolium, the natural source of mosquito coil.</title>
        <authorList>
            <person name="Yamashiro T."/>
            <person name="Shiraishi A."/>
            <person name="Satake H."/>
            <person name="Nakayama K."/>
        </authorList>
    </citation>
    <scope>NUCLEOTIDE SEQUENCE</scope>
</reference>
<proteinExistence type="predicted"/>
<sequence length="90" mass="10157">IVETDKVIHISKTNMVKLVIEIKSFGMSADEFDKETGSSDGFQPKQADLSYVHALNEPHLHEIHVFPSKHEADLYVHVIEDQGKSQVELT</sequence>
<evidence type="ECO:0000313" key="1">
    <source>
        <dbReference type="EMBL" id="GFD28043.1"/>
    </source>
</evidence>
<dbReference type="AlphaFoldDB" id="A0A699V1T6"/>
<dbReference type="EMBL" id="BKCJ011381842">
    <property type="protein sequence ID" value="GFD28043.1"/>
    <property type="molecule type" value="Genomic_DNA"/>
</dbReference>
<feature type="non-terminal residue" evidence="1">
    <location>
        <position position="1"/>
    </location>
</feature>